<feature type="transmembrane region" description="Helical" evidence="1">
    <location>
        <begin position="2639"/>
        <end position="2658"/>
    </location>
</feature>
<dbReference type="OMA" id="CKIEITG"/>
<feature type="transmembrane region" description="Helical" evidence="1">
    <location>
        <begin position="2502"/>
        <end position="2523"/>
    </location>
</feature>
<gene>
    <name evidence="3" type="ORF">PPRIM_AZ9-3.1.T1190076</name>
</gene>
<dbReference type="PANTHER" id="PTHR11319:SF35">
    <property type="entry name" value="OUTER MEMBRANE PROTEIN PMPC-RELATED"/>
    <property type="match status" value="1"/>
</dbReference>
<keyword evidence="4" id="KW-1185">Reference proteome</keyword>
<evidence type="ECO:0000256" key="1">
    <source>
        <dbReference type="SAM" id="Phobius"/>
    </source>
</evidence>
<evidence type="ECO:0000256" key="2">
    <source>
        <dbReference type="SAM" id="SignalP"/>
    </source>
</evidence>
<feature type="transmembrane region" description="Helical" evidence="1">
    <location>
        <begin position="2555"/>
        <end position="2576"/>
    </location>
</feature>
<dbReference type="SMART" id="SM00261">
    <property type="entry name" value="FU"/>
    <property type="match status" value="3"/>
</dbReference>
<organism evidence="3 4">
    <name type="scientific">Paramecium primaurelia</name>
    <dbReference type="NCBI Taxonomy" id="5886"/>
    <lineage>
        <taxon>Eukaryota</taxon>
        <taxon>Sar</taxon>
        <taxon>Alveolata</taxon>
        <taxon>Ciliophora</taxon>
        <taxon>Intramacronucleata</taxon>
        <taxon>Oligohymenophorea</taxon>
        <taxon>Peniculida</taxon>
        <taxon>Parameciidae</taxon>
        <taxon>Paramecium</taxon>
    </lineage>
</organism>
<feature type="chain" id="PRO_5035715707" evidence="2">
    <location>
        <begin position="24"/>
        <end position="2975"/>
    </location>
</feature>
<feature type="transmembrane region" description="Helical" evidence="1">
    <location>
        <begin position="2770"/>
        <end position="2786"/>
    </location>
</feature>
<keyword evidence="2" id="KW-0732">Signal</keyword>
<evidence type="ECO:0000313" key="3">
    <source>
        <dbReference type="EMBL" id="CAD8102779.1"/>
    </source>
</evidence>
<dbReference type="Proteomes" id="UP000688137">
    <property type="component" value="Unassembled WGS sequence"/>
</dbReference>
<evidence type="ECO:0000313" key="4">
    <source>
        <dbReference type="Proteomes" id="UP000688137"/>
    </source>
</evidence>
<accession>A0A8S1PIJ2</accession>
<dbReference type="PANTHER" id="PTHR11319">
    <property type="entry name" value="G PROTEIN-COUPLED RECEPTOR-RELATED"/>
    <property type="match status" value="1"/>
</dbReference>
<name>A0A8S1PIJ2_PARPR</name>
<reference evidence="3" key="1">
    <citation type="submission" date="2021-01" db="EMBL/GenBank/DDBJ databases">
        <authorList>
            <consortium name="Genoscope - CEA"/>
            <person name="William W."/>
        </authorList>
    </citation>
    <scope>NUCLEOTIDE SEQUENCE</scope>
</reference>
<comment type="caution">
    <text evidence="3">The sequence shown here is derived from an EMBL/GenBank/DDBJ whole genome shotgun (WGS) entry which is preliminary data.</text>
</comment>
<feature type="signal peptide" evidence="2">
    <location>
        <begin position="1"/>
        <end position="23"/>
    </location>
</feature>
<feature type="transmembrane region" description="Helical" evidence="1">
    <location>
        <begin position="2695"/>
        <end position="2718"/>
    </location>
</feature>
<feature type="transmembrane region" description="Helical" evidence="1">
    <location>
        <begin position="2611"/>
        <end position="2632"/>
    </location>
</feature>
<dbReference type="CDD" id="cd00064">
    <property type="entry name" value="FU"/>
    <property type="match status" value="1"/>
</dbReference>
<proteinExistence type="predicted"/>
<keyword evidence="1" id="KW-0812">Transmembrane</keyword>
<protein>
    <submittedName>
        <fullName evidence="3">Uncharacterized protein</fullName>
    </submittedName>
</protein>
<dbReference type="EMBL" id="CAJJDM010000122">
    <property type="protein sequence ID" value="CAD8102779.1"/>
    <property type="molecule type" value="Genomic_DNA"/>
</dbReference>
<sequence>MIGSYIRIATFILIGLIKSSIQCDSATLQGCLLDDSTETIKMPLLDYTAYGYGFWFQYLSTQTTLYESLTTFPKIEGLLILREINPDNSQYRVFFYQDWTNKNANQEKYLYLQYQIDNQMIELAKFVFDSFDFDGKWINIQISYQYPYQRQIIIYDIWNDNCQIINYESNSNLEMKETIITQGGELKLQLNQNDEIKQFAYYPGRISKVQFNFNKDYIIFNTVQQFRLFLDQQFIPQPYCQINTYDVTSISNYIYSYGLIQLESWIKIDYNLNINYSASVFGVEILFLPHLNSYQKIVDLQYCLLQAWTSDLANGVYFQTFNQIDPDFYPNLHQYFDKSDIAFHTLKQDLRQWHYVSILYGFDKQYVPVSNLKMWFSDGDIYDVQYYNRTYHFDGANLKIRSGQLFSAASDGMYITTESSKITVCLPESFILMKKCHFSCLDCNGPYLDQCISCDQKSNRYLENSYCKCSLGYIESNVGNCIQFLNFYPNSIQEYNAKNQTLSQFGYFPIKEFNNEIIYLRCPQFNENQSEKISCIECLTQPESFAKLLKCESDYVFNQYGQYELIQRGKQDIELYVLDNQTSSLTLCVGCNSICNLDIESNCYFHTLLKVYITCQSQFYYQQGECVICHSNCLTCIDYTICTSCNDQMTLNPQNNECLECPKECLECEYNSNVQCNKCIGQYSVFEGQCYPCGKYCLECLFVQNSKDGSYYNRCINCIDNQKYHLSINAIDCIENLDIQCKYAIQFHKSWFMRNRVNTLFHMYEKGDFDQNQLINYCALCSEGYVSLLSGQCVKIDTITEDIQYKEYCTQMYQMEVYQSLQLNQLQYVCLVYTNQLRQSLSASNGCDFLIQNCAYCFSNICLLCYPGYYTELFSGQCILCPQELNCYKCEQRSKQWKNGWKIWYGIVHMMLKRGVFYDDIFGNESQDKLEIVCKTCTIDFEFYLDNCIRKCPENCEHCIKSNGQNKCVKCKMYEDRRLSLYDGNCIDCPRYCQICKPKTNTQLQSANPYFSNSNVKSSTHTCLMLQNGLSFQDYYYDTKFKQFFKLSETGTDPNTIILKFNLYCSSELFNQHLELALDKQHFLQQNIKIDELLTNNKSQSNFGRIENLNLYTYLSIQQIQEVELQFSFIQDCIIEFHSYIFTTLIQNIYFVTKAKITLLGNGYTLYLNSNLEILNFESIQIQNLTIQPQSNVNIHLQSLSVLKVLFYSVIIQQQQKQKDQNPIKFNILSTNLQELWIQNLSLQNLNLQSVTSLFYLEYTVNQQYISINIDQFTIQNSNIHNSNIILLDNYSQKTTNCYFHNILIINSNIYSSRFLTTLNNQYLDIFGSISQISIQYSFLYDIQPLFLIFQIKSLYINGIYLLNSTFQNFNLFQTTNEQINKNYYIKYCNLYNSSIITSIQDYQFQSIILENIEIMQVYYDDKTIFMNLLSNDLNSTVKLSNIILNTITIFDTSQLALNLQSLSSIIRIQSNSIQISDVIITRSSGITEFLLSSAINLILSNFTITLNSKYFFKSIITDEQCSYHKTNFKYTSTLAIQNVQNIRIQHFQISNLILLDLPMIYIISIATQIIRRYESIVIDFVNVDNCIIQKSQTINQISGILLQSEQQLDIQIMNSKFSNNIYYSHTKESESDSALIFYIIAQNSKIQLFNCQFTQNYVSQSENSLLYLNSEQIDIIDSSFVSNNQIYDKFLKHVNWKYQPYYLTQQQMQNQFQVSSQSGNGQLIASLIQLRNTNVLDSFSTQAGCFKITLENEGQILVRNSQFKNIYTKISEEQSFGGCLYVNDRSINIKIDILDSIFNTIIGTAEGGVIYLKPIVQQININFTNVTFYDIYSNDGNIVKFNFLNYDQLLYMQNCRILQTIEGYSKFRSLFSSFQKYETTMISIQLGYLVLRDIFVQLYLNIFLELNYQSKISLTSIEIDYSYYYQNSIIFISFAADQQCKIEITGLKIKNLKLYKDDPKLETIQIKQIIDDYEKLSQDCQNQQILTFKNQTYKFINLLDTISEPQNYIESLIQITNVKNKDSISIKSSQFSNNYCLFCQSGLVFIRLIELQSDNIILSNIWLMDNQCGENGCLCFVQEFESQENKKLSQLTLDTMFCYRNYAKRGGCIVSKKVGLKISNSILSENLAVEQGGSIYYDGEITNLLFQNNLIVSNTAQEGGAIYLGNQSLPELNKTFNYLNNNTAYRYGNISSSHSTQLTVIYRNLQFQTLHAFKNGKIYAQLTNQSNSSDLYLLKLPSGQQIQTYQYFNIHKQEYEHLHLKLRVLALNAYNEQQYHLNNSECLIESGYQQQDQQEIIFTNNYTNYNRKVFDQDTQDYNFDDLIIYYGNEIDESKLILQINCNSVQIPIYENVFPYQIMDLNSQYYLTLYIQTYQCQLGEYKNLTDNACYLCDILKKQYSVTINATGCQFMDEDTIISITPAQLQLKSGYWRPFINSEIIEHCQNRIENCLGGWRQGDETCEIGQLGACCEACDYYNSRGHGQYSLKKLYQCQKCEDLDKQIIYIILITIWSLFSIYISTNGVEKLILELQRNKVGSRQLLINNNKQTGPIMKMFINYLQIVAIIINFNVEIPQAFKDYYNIVGNSQTMLLITTDCFLAQYFQDGLIYVKIIYSIICPLFYGLIYLFIYFLLRIFNKIVYNQVIPTTCVLYLFCYYQIQVIQLLISSLSFRTLSGIKWIQANLAYQFDTSFHQQWIPYLIILTIIIGAIIPGIFIIYLTKYRNQLQKYDIRRQWGYLYLEYQPKAYYWEIIRIIIRELIIIAITFYQDNIVIKCILLFIIQFSYFFTNQMVLPFKTKPLNQLEQKSTLLCTFTLFAVLSLSQTSNFYTIVILSIIITNIYLLITFIKSLINGYLQSQEDLIDKIKDHIKQRLKQKLKCHKYLDNWFINKGQRRKIVIERYKQIKKYLFQVKLKLNRIERQKFSQISTYRSSSGLISPRDFNIIFLRPQQILSTNSENNPINDPQSNLIKKIKFKE</sequence>
<feature type="transmembrane region" description="Helical" evidence="1">
    <location>
        <begin position="2829"/>
        <end position="2850"/>
    </location>
</feature>
<keyword evidence="1" id="KW-1133">Transmembrane helix</keyword>
<dbReference type="InterPro" id="IPR006212">
    <property type="entry name" value="Furin_repeat"/>
</dbReference>
<keyword evidence="1" id="KW-0472">Membrane</keyword>